<dbReference type="PANTHER" id="PTHR45688">
    <property type="match status" value="1"/>
</dbReference>
<evidence type="ECO:0000256" key="24">
    <source>
        <dbReference type="ARBA" id="ARBA00043777"/>
    </source>
</evidence>
<evidence type="ECO:0000256" key="30">
    <source>
        <dbReference type="ARBA" id="ARBA00044258"/>
    </source>
</evidence>
<dbReference type="Gene3D" id="3.40.640.10">
    <property type="entry name" value="Type I PLP-dependent aspartate aminotransferase-like (Major domain)"/>
    <property type="match status" value="1"/>
</dbReference>
<name>A0A8S0YLV1_ARCPL</name>
<dbReference type="GO" id="GO:0047305">
    <property type="term" value="F:(R)-3-amino-2-methylpropionate-pyruvate transaminase activity"/>
    <property type="evidence" value="ECO:0007669"/>
    <property type="project" value="UniProtKB-EC"/>
</dbReference>
<comment type="catalytic activity">
    <reaction evidence="24">
        <text>L-ornithine + pyruvate = 5-amino-2-oxopentanoate + L-alanine</text>
        <dbReference type="Rhea" id="RHEA:77327"/>
        <dbReference type="ChEBI" id="CHEBI:15361"/>
        <dbReference type="ChEBI" id="CHEBI:46911"/>
        <dbReference type="ChEBI" id="CHEBI:57972"/>
        <dbReference type="ChEBI" id="CHEBI:58802"/>
    </reaction>
</comment>
<comment type="catalytic activity">
    <reaction evidence="11">
        <text>glyoxylate + L-alanine = glycine + pyruvate</text>
        <dbReference type="Rhea" id="RHEA:24248"/>
        <dbReference type="ChEBI" id="CHEBI:15361"/>
        <dbReference type="ChEBI" id="CHEBI:36655"/>
        <dbReference type="ChEBI" id="CHEBI:57305"/>
        <dbReference type="ChEBI" id="CHEBI:57972"/>
        <dbReference type="EC" id="2.6.1.44"/>
    </reaction>
    <physiologicalReaction direction="left-to-right" evidence="11">
        <dbReference type="Rhea" id="RHEA:24249"/>
    </physiologicalReaction>
</comment>
<evidence type="ECO:0000256" key="28">
    <source>
        <dbReference type="ARBA" id="ARBA00044055"/>
    </source>
</evidence>
<comment type="catalytic activity">
    <reaction evidence="36">
        <text>oxaloacetate + L-alanine = L-aspartate + pyruvate</text>
        <dbReference type="Rhea" id="RHEA:77347"/>
        <dbReference type="ChEBI" id="CHEBI:15361"/>
        <dbReference type="ChEBI" id="CHEBI:16452"/>
        <dbReference type="ChEBI" id="CHEBI:29991"/>
        <dbReference type="ChEBI" id="CHEBI:57972"/>
    </reaction>
</comment>
<keyword evidence="9" id="KW-0809">Transit peptide</keyword>
<comment type="catalytic activity">
    <reaction evidence="21">
        <text>N(omega),N(omega)-dimethyl-L-arginine + oxaloacetate = 5-(3,3-dimethylguanidino)-2-oxopentanoate + L-aspartate</text>
        <dbReference type="Rhea" id="RHEA:77343"/>
        <dbReference type="ChEBI" id="CHEBI:16452"/>
        <dbReference type="ChEBI" id="CHEBI:29991"/>
        <dbReference type="ChEBI" id="CHEBI:58326"/>
        <dbReference type="ChEBI" id="CHEBI:197301"/>
    </reaction>
</comment>
<proteinExistence type="inferred from homology"/>
<comment type="catalytic activity">
    <reaction evidence="34">
        <text>N(omega),N(omega)-dimethyl-L-arginine + 2-oxobutanoate = 5-(3,3-dimethylguanidino)-2-oxopentanoate + (2S)-2-aminobutanoate</text>
        <dbReference type="Rhea" id="RHEA:77351"/>
        <dbReference type="ChEBI" id="CHEBI:16763"/>
        <dbReference type="ChEBI" id="CHEBI:58326"/>
        <dbReference type="ChEBI" id="CHEBI:74359"/>
        <dbReference type="ChEBI" id="CHEBI:197301"/>
    </reaction>
</comment>
<dbReference type="CDD" id="cd00610">
    <property type="entry name" value="OAT_like"/>
    <property type="match status" value="1"/>
</dbReference>
<evidence type="ECO:0000256" key="1">
    <source>
        <dbReference type="ARBA" id="ARBA00001933"/>
    </source>
</evidence>
<dbReference type="EC" id="2.6.1.44" evidence="5"/>
<dbReference type="InterPro" id="IPR005814">
    <property type="entry name" value="Aminotrans_3"/>
</dbReference>
<evidence type="ECO:0000256" key="14">
    <source>
        <dbReference type="ARBA" id="ARBA00041662"/>
    </source>
</evidence>
<evidence type="ECO:0000256" key="27">
    <source>
        <dbReference type="ARBA" id="ARBA00043826"/>
    </source>
</evidence>
<evidence type="ECO:0000256" key="7">
    <source>
        <dbReference type="ARBA" id="ARBA00022679"/>
    </source>
</evidence>
<evidence type="ECO:0000256" key="5">
    <source>
        <dbReference type="ARBA" id="ARBA00013049"/>
    </source>
</evidence>
<accession>A0A8S0YLV1</accession>
<evidence type="ECO:0000256" key="34">
    <source>
        <dbReference type="ARBA" id="ARBA00048560"/>
    </source>
</evidence>
<gene>
    <name evidence="40" type="ORF">APLA_LOCUS282</name>
    <name evidence="41" type="ORF">APLA_LOCUS633</name>
</gene>
<dbReference type="EMBL" id="CADEBD010000037">
    <property type="protein sequence ID" value="CAB3220363.1"/>
    <property type="molecule type" value="Genomic_DNA"/>
</dbReference>
<keyword evidence="7" id="KW-0808">Transferase</keyword>
<evidence type="ECO:0000256" key="23">
    <source>
        <dbReference type="ARBA" id="ARBA00043758"/>
    </source>
</evidence>
<evidence type="ECO:0000256" key="11">
    <source>
        <dbReference type="ARBA" id="ARBA00033660"/>
    </source>
</evidence>
<evidence type="ECO:0000256" key="8">
    <source>
        <dbReference type="ARBA" id="ARBA00022898"/>
    </source>
</evidence>
<comment type="catalytic activity">
    <reaction evidence="37">
        <text>N(omega),N('omega)-dimethyl-L-arginine + glyoxylate = 5-(3,3'-dimethylguanidino)-2-oxopentanoate + glycine</text>
        <dbReference type="Rhea" id="RHEA:77315"/>
        <dbReference type="ChEBI" id="CHEBI:36655"/>
        <dbReference type="ChEBI" id="CHEBI:57305"/>
        <dbReference type="ChEBI" id="CHEBI:197308"/>
        <dbReference type="ChEBI" id="CHEBI:197310"/>
    </reaction>
</comment>
<evidence type="ECO:0000256" key="19">
    <source>
        <dbReference type="ARBA" id="ARBA00043679"/>
    </source>
</evidence>
<evidence type="ECO:0000256" key="13">
    <source>
        <dbReference type="ARBA" id="ARBA00039862"/>
    </source>
</evidence>
<keyword evidence="6" id="KW-0032">Aminotransferase</keyword>
<evidence type="ECO:0000256" key="12">
    <source>
        <dbReference type="ARBA" id="ARBA00039130"/>
    </source>
</evidence>
<sequence length="487" mass="53699">MAARVFLLCSKNFSRCCFTGHVRQASNFVPKEYKGPSYEKTEQLKADHFPPAVYNIYKRPLLLHQGHMQWLYDHENKKYLDLFAGIVTVSVGHCHPKVVAALQNQINILWHTTNIYKQPKIYEYIEKLVSKFPGDLKVVYLVNSGSEANDLAILLAKAYTGNNDIISLQSSYHGYSTGLMALTASQSYRMPMPVPPGFYHTPLADPFRGYWGGWRDSISQVPGASCSTTGQDCDSADKYIHQLNEVLETSIPAGRLAAMFAESIQGVNGTVQFPKGYIRKAQQLVKKYGGLFVSDEVQTGFGRTGDHFWGFQGHGIMPDIVTMAKGIGNGFPMAAVVTTKEIAAAHAKAAYFNTFGGNPMASAVGSAVLDVIEEEQLQNNCKEVGKYFIEQLQQLQKHHPVIGDVRGKGLMLGIELVVPGTKTALPVTDVSEILEITKDNGVLFGRGGRWGNVLRIKPPMCINKENVDLAVDVLDKAIKQHLTAKSK</sequence>
<dbReference type="GO" id="GO:0030170">
    <property type="term" value="F:pyridoxal phosphate binding"/>
    <property type="evidence" value="ECO:0007669"/>
    <property type="project" value="InterPro"/>
</dbReference>
<comment type="catalytic activity">
    <reaction evidence="26">
        <text>3-oxopropanoate + L-alanine = beta-alanine + pyruvate</text>
        <dbReference type="Rhea" id="RHEA:14077"/>
        <dbReference type="ChEBI" id="CHEBI:15361"/>
        <dbReference type="ChEBI" id="CHEBI:33190"/>
        <dbReference type="ChEBI" id="CHEBI:57966"/>
        <dbReference type="ChEBI" id="CHEBI:57972"/>
        <dbReference type="EC" id="2.6.1.18"/>
    </reaction>
    <physiologicalReaction direction="right-to-left" evidence="26">
        <dbReference type="Rhea" id="RHEA:14079"/>
    </physiologicalReaction>
</comment>
<evidence type="ECO:0000256" key="33">
    <source>
        <dbReference type="ARBA" id="ARBA00048500"/>
    </source>
</evidence>
<dbReference type="Pfam" id="PF00202">
    <property type="entry name" value="Aminotran_3"/>
    <property type="match status" value="1"/>
</dbReference>
<keyword evidence="8 39" id="KW-0663">Pyridoxal phosphate</keyword>
<dbReference type="Proteomes" id="UP000494106">
    <property type="component" value="Unassembled WGS sequence"/>
</dbReference>
<evidence type="ECO:0000256" key="31">
    <source>
        <dbReference type="ARBA" id="ARBA00047892"/>
    </source>
</evidence>
<evidence type="ECO:0000256" key="35">
    <source>
        <dbReference type="ARBA" id="ARBA00048760"/>
    </source>
</evidence>
<dbReference type="GO" id="GO:0016223">
    <property type="term" value="F:beta-alanine:pyruvate transaminase activity"/>
    <property type="evidence" value="ECO:0007669"/>
    <property type="project" value="UniProtKB-EC"/>
</dbReference>
<dbReference type="PANTHER" id="PTHR45688:SF3">
    <property type="entry name" value="ALANINE--GLYOXYLATE AMINOTRANSFERASE 2, MITOCHONDRIAL"/>
    <property type="match status" value="1"/>
</dbReference>
<comment type="catalytic activity">
    <reaction evidence="27">
        <text>2-oxopentanoate + N(omega),N(omega)-dimethyl-L-arginine = 5-(3,3-dimethylguanidino)-2-oxopentanoate + L-2-aminopentanoate</text>
        <dbReference type="Rhea" id="RHEA:77359"/>
        <dbReference type="ChEBI" id="CHEBI:28644"/>
        <dbReference type="ChEBI" id="CHEBI:58326"/>
        <dbReference type="ChEBI" id="CHEBI:58441"/>
        <dbReference type="ChEBI" id="CHEBI:197301"/>
    </reaction>
</comment>
<dbReference type="GO" id="GO:0019481">
    <property type="term" value="P:L-alanine catabolic process, by transamination"/>
    <property type="evidence" value="ECO:0007669"/>
    <property type="project" value="TreeGrafter"/>
</dbReference>
<dbReference type="InterPro" id="IPR049704">
    <property type="entry name" value="Aminotrans_3_PPA_site"/>
</dbReference>
<evidence type="ECO:0000256" key="10">
    <source>
        <dbReference type="ARBA" id="ARBA00023128"/>
    </source>
</evidence>
<dbReference type="AlphaFoldDB" id="A0A8S0YLV1"/>
<reference evidence="42 43" key="1">
    <citation type="submission" date="2020-04" db="EMBL/GenBank/DDBJ databases">
        <authorList>
            <person name="Wallbank WR R."/>
            <person name="Pardo Diaz C."/>
            <person name="Kozak K."/>
            <person name="Martin S."/>
            <person name="Jiggins C."/>
            <person name="Moest M."/>
            <person name="Warren A I."/>
            <person name="Byers J.R.P. K."/>
            <person name="Montejo-Kovacevich G."/>
            <person name="Yen C E."/>
        </authorList>
    </citation>
    <scope>NUCLEOTIDE SEQUENCE [LARGE SCALE GENOMIC DNA]</scope>
</reference>
<comment type="catalytic activity">
    <reaction evidence="31">
        <text>N(omega),N(omega)-dimethyl-L-arginine + glyoxylate = 5-(3,3-dimethylguanidino)-2-oxopentanoate + glycine</text>
        <dbReference type="Rhea" id="RHEA:77311"/>
        <dbReference type="ChEBI" id="CHEBI:36655"/>
        <dbReference type="ChEBI" id="CHEBI:57305"/>
        <dbReference type="ChEBI" id="CHEBI:58326"/>
        <dbReference type="ChEBI" id="CHEBI:197301"/>
    </reaction>
</comment>
<comment type="caution">
    <text evidence="40">The sequence shown here is derived from an EMBL/GenBank/DDBJ whole genome shotgun (WGS) entry which is preliminary data.</text>
</comment>
<evidence type="ECO:0000256" key="9">
    <source>
        <dbReference type="ARBA" id="ARBA00022946"/>
    </source>
</evidence>
<evidence type="ECO:0000256" key="39">
    <source>
        <dbReference type="RuleBase" id="RU003560"/>
    </source>
</evidence>
<dbReference type="PIRSF" id="PIRSF000521">
    <property type="entry name" value="Transaminase_4ab_Lys_Orn"/>
    <property type="match status" value="1"/>
</dbReference>
<comment type="catalytic activity">
    <reaction evidence="33">
        <text>2-oxohexanoate + N(omega),N(omega)-dimethyl-L-arginine = L-2-aminohexanoate + 5-(3,3-dimethylguanidino)-2-oxopentanoate</text>
        <dbReference type="Rhea" id="RHEA:77363"/>
        <dbReference type="ChEBI" id="CHEBI:35177"/>
        <dbReference type="ChEBI" id="CHEBI:58326"/>
        <dbReference type="ChEBI" id="CHEBI:58455"/>
        <dbReference type="ChEBI" id="CHEBI:197301"/>
    </reaction>
</comment>
<comment type="catalytic activity">
    <reaction evidence="35">
        <text>N(omega)-methyl-L-arginine + glyoxylate = 5-(3-methylguanidino)-2-oxopentanoate + glycine</text>
        <dbReference type="Rhea" id="RHEA:77323"/>
        <dbReference type="ChEBI" id="CHEBI:36655"/>
        <dbReference type="ChEBI" id="CHEBI:57305"/>
        <dbReference type="ChEBI" id="CHEBI:114953"/>
        <dbReference type="ChEBI" id="CHEBI:197314"/>
    </reaction>
</comment>
<comment type="catalytic activity">
    <reaction evidence="25">
        <text>N(omega),N('omega)-dimethyl-L-arginine + pyruvate = 5-(3,3'-dimethylguanidino)-2-oxopentanoate + L-alanine</text>
        <dbReference type="Rhea" id="RHEA:77307"/>
        <dbReference type="ChEBI" id="CHEBI:15361"/>
        <dbReference type="ChEBI" id="CHEBI:57972"/>
        <dbReference type="ChEBI" id="CHEBI:197308"/>
        <dbReference type="ChEBI" id="CHEBI:197310"/>
    </reaction>
</comment>
<evidence type="ECO:0000256" key="36">
    <source>
        <dbReference type="ARBA" id="ARBA00048916"/>
    </source>
</evidence>
<comment type="subcellular location">
    <subcellularLocation>
        <location evidence="2">Mitochondrion</location>
    </subcellularLocation>
</comment>
<comment type="catalytic activity">
    <reaction evidence="32">
        <text>L-ornithine + glyoxylate = 5-amino-2-oxopentanoate + glycine</text>
        <dbReference type="Rhea" id="RHEA:77331"/>
        <dbReference type="ChEBI" id="CHEBI:36655"/>
        <dbReference type="ChEBI" id="CHEBI:46911"/>
        <dbReference type="ChEBI" id="CHEBI:57305"/>
        <dbReference type="ChEBI" id="CHEBI:58802"/>
    </reaction>
</comment>
<comment type="subunit">
    <text evidence="4">Homotetramer.</text>
</comment>
<keyword evidence="10" id="KW-0496">Mitochondrion</keyword>
<evidence type="ECO:0000256" key="29">
    <source>
        <dbReference type="ARBA" id="ARBA00044257"/>
    </source>
</evidence>
<comment type="catalytic activity">
    <reaction evidence="22">
        <text>2-oxobutanoate + L-alanine = (2S)-2-aminobutanoate + pyruvate</text>
        <dbReference type="Rhea" id="RHEA:77355"/>
        <dbReference type="ChEBI" id="CHEBI:15361"/>
        <dbReference type="ChEBI" id="CHEBI:16763"/>
        <dbReference type="ChEBI" id="CHEBI:57972"/>
        <dbReference type="ChEBI" id="CHEBI:74359"/>
        <dbReference type="EC" id="2.6.1.44"/>
    </reaction>
</comment>
<evidence type="ECO:0000256" key="26">
    <source>
        <dbReference type="ARBA" id="ARBA00043825"/>
    </source>
</evidence>
<evidence type="ECO:0000256" key="22">
    <source>
        <dbReference type="ARBA" id="ARBA00043751"/>
    </source>
</evidence>
<evidence type="ECO:0000256" key="20">
    <source>
        <dbReference type="ARBA" id="ARBA00043726"/>
    </source>
</evidence>
<evidence type="ECO:0000313" key="42">
    <source>
        <dbReference type="Proteomes" id="UP000494106"/>
    </source>
</evidence>
<dbReference type="EC" id="2.6.1.18" evidence="28"/>
<dbReference type="GO" id="GO:0009436">
    <property type="term" value="P:glyoxylate catabolic process"/>
    <property type="evidence" value="ECO:0007669"/>
    <property type="project" value="TreeGrafter"/>
</dbReference>
<dbReference type="GO" id="GO:0008453">
    <property type="term" value="F:alanine-glyoxylate transaminase activity"/>
    <property type="evidence" value="ECO:0007669"/>
    <property type="project" value="UniProtKB-EC"/>
</dbReference>
<evidence type="ECO:0000256" key="16">
    <source>
        <dbReference type="ARBA" id="ARBA00042611"/>
    </source>
</evidence>
<evidence type="ECO:0000256" key="6">
    <source>
        <dbReference type="ARBA" id="ARBA00022576"/>
    </source>
</evidence>
<comment type="catalytic activity">
    <reaction evidence="18">
        <text>N(omega),N(omega)-dimethyl-L-arginine + pyruvate = 5-(3,3-dimethylguanidino)-2-oxopentanoate + L-alanine</text>
        <dbReference type="Rhea" id="RHEA:77303"/>
        <dbReference type="ChEBI" id="CHEBI:15361"/>
        <dbReference type="ChEBI" id="CHEBI:57972"/>
        <dbReference type="ChEBI" id="CHEBI:58326"/>
        <dbReference type="ChEBI" id="CHEBI:197301"/>
    </reaction>
</comment>
<evidence type="ECO:0000256" key="15">
    <source>
        <dbReference type="ARBA" id="ARBA00041845"/>
    </source>
</evidence>
<dbReference type="PROSITE" id="PS00600">
    <property type="entry name" value="AA_TRANSFER_CLASS_3"/>
    <property type="match status" value="1"/>
</dbReference>
<dbReference type="Proteomes" id="UP000494256">
    <property type="component" value="Unassembled WGS sequence"/>
</dbReference>
<organism evidence="40 43">
    <name type="scientific">Arctia plantaginis</name>
    <name type="common">Wood tiger moth</name>
    <name type="synonym">Phalaena plantaginis</name>
    <dbReference type="NCBI Taxonomy" id="874455"/>
    <lineage>
        <taxon>Eukaryota</taxon>
        <taxon>Metazoa</taxon>
        <taxon>Ecdysozoa</taxon>
        <taxon>Arthropoda</taxon>
        <taxon>Hexapoda</taxon>
        <taxon>Insecta</taxon>
        <taxon>Pterygota</taxon>
        <taxon>Neoptera</taxon>
        <taxon>Endopterygota</taxon>
        <taxon>Lepidoptera</taxon>
        <taxon>Glossata</taxon>
        <taxon>Ditrysia</taxon>
        <taxon>Noctuoidea</taxon>
        <taxon>Erebidae</taxon>
        <taxon>Arctiinae</taxon>
        <taxon>Arctia</taxon>
    </lineage>
</organism>
<evidence type="ECO:0000256" key="32">
    <source>
        <dbReference type="ARBA" id="ARBA00048264"/>
    </source>
</evidence>
<keyword evidence="42" id="KW-1185">Reference proteome</keyword>
<dbReference type="InterPro" id="IPR015422">
    <property type="entry name" value="PyrdxlP-dep_Trfase_small"/>
</dbReference>
<evidence type="ECO:0000313" key="43">
    <source>
        <dbReference type="Proteomes" id="UP000494256"/>
    </source>
</evidence>
<dbReference type="OrthoDB" id="10261433at2759"/>
<evidence type="ECO:0000256" key="2">
    <source>
        <dbReference type="ARBA" id="ARBA00004173"/>
    </source>
</evidence>
<evidence type="ECO:0000313" key="40">
    <source>
        <dbReference type="EMBL" id="CAB3220363.1"/>
    </source>
</evidence>
<dbReference type="FunFam" id="3.40.640.10:FF:000055">
    <property type="entry name" value="Alanine--glyoxylate aminotransferase 2, mitochondrial"/>
    <property type="match status" value="1"/>
</dbReference>
<dbReference type="InterPro" id="IPR015424">
    <property type="entry name" value="PyrdxlP-dep_Trfase"/>
</dbReference>
<comment type="similarity">
    <text evidence="3 39">Belongs to the class-III pyridoxal-phosphate-dependent aminotransferase family.</text>
</comment>
<evidence type="ECO:0000256" key="4">
    <source>
        <dbReference type="ARBA" id="ARBA00011881"/>
    </source>
</evidence>
<evidence type="ECO:0000256" key="17">
    <source>
        <dbReference type="ARBA" id="ARBA00042669"/>
    </source>
</evidence>
<dbReference type="InterPro" id="IPR015421">
    <property type="entry name" value="PyrdxlP-dep_Trfase_major"/>
</dbReference>
<evidence type="ECO:0000256" key="3">
    <source>
        <dbReference type="ARBA" id="ARBA00008954"/>
    </source>
</evidence>
<comment type="function">
    <text evidence="38">Multifunctional aminotransferase with a broad substrate specificity. Catalyzes the conversion of glyoxylate to glycine using alanine as the amino donor. Catalyzes metabolism of not L- but the D-isomer of D-beta-aminoisobutyric acid to generate 2-methyl-3-oxopropanoate and alanine. Catalyzes the transfer of the amino group from beta-alanine to pyruvate to yield L-alanine and 3-oxopropanoate. Can metabolize NG-monomethyl-L-arginine (NMMA), asymmetric NG,NG-dimethyl-L-arginine (ADMA) and symmetric NG,N'G-dimethyl-L-arginine (SDMA). ADMA is a potent inhibitor of nitric-oxide (NO) synthase, and this activity provides mechanism through which the kidney regulates blood pressure.</text>
</comment>
<evidence type="ECO:0000256" key="18">
    <source>
        <dbReference type="ARBA" id="ARBA00043669"/>
    </source>
</evidence>
<dbReference type="SUPFAM" id="SSF53383">
    <property type="entry name" value="PLP-dependent transferases"/>
    <property type="match status" value="1"/>
</dbReference>
<evidence type="ECO:0000256" key="37">
    <source>
        <dbReference type="ARBA" id="ARBA00049480"/>
    </source>
</evidence>
<comment type="catalytic activity">
    <reaction evidence="19">
        <text>(2S)-2-aminobutanoate + glyoxylate = 2-oxobutanoate + glycine</text>
        <dbReference type="Rhea" id="RHEA:77339"/>
        <dbReference type="ChEBI" id="CHEBI:16763"/>
        <dbReference type="ChEBI" id="CHEBI:36655"/>
        <dbReference type="ChEBI" id="CHEBI:57305"/>
        <dbReference type="ChEBI" id="CHEBI:74359"/>
    </reaction>
</comment>
<dbReference type="GO" id="GO:0005739">
    <property type="term" value="C:mitochondrion"/>
    <property type="evidence" value="ECO:0007669"/>
    <property type="project" value="UniProtKB-SubCell"/>
</dbReference>
<comment type="cofactor">
    <cofactor evidence="1">
        <name>pyridoxal 5'-phosphate</name>
        <dbReference type="ChEBI" id="CHEBI:597326"/>
    </cofactor>
</comment>
<dbReference type="EC" id="2.6.1.40" evidence="12"/>
<dbReference type="Gene3D" id="3.90.1150.10">
    <property type="entry name" value="Aspartate Aminotransferase, domain 1"/>
    <property type="match status" value="1"/>
</dbReference>
<comment type="catalytic activity">
    <reaction evidence="23">
        <text>N(omega)-methyl-L-arginine + pyruvate = 5-(3-methylguanidino)-2-oxopentanoate + L-alanine</text>
        <dbReference type="Rhea" id="RHEA:77319"/>
        <dbReference type="ChEBI" id="CHEBI:15361"/>
        <dbReference type="ChEBI" id="CHEBI:57972"/>
        <dbReference type="ChEBI" id="CHEBI:114953"/>
        <dbReference type="ChEBI" id="CHEBI:197314"/>
    </reaction>
</comment>
<comment type="catalytic activity">
    <reaction evidence="20">
        <text>(R)-3-amino-2-methylpropanoate + pyruvate = 2-methyl-3-oxopropanoate + L-alanine</text>
        <dbReference type="Rhea" id="RHEA:18393"/>
        <dbReference type="ChEBI" id="CHEBI:15361"/>
        <dbReference type="ChEBI" id="CHEBI:57700"/>
        <dbReference type="ChEBI" id="CHEBI:57731"/>
        <dbReference type="ChEBI" id="CHEBI:57972"/>
        <dbReference type="EC" id="2.6.1.40"/>
    </reaction>
    <physiologicalReaction direction="left-to-right" evidence="20">
        <dbReference type="Rhea" id="RHEA:18394"/>
    </physiologicalReaction>
</comment>
<evidence type="ECO:0000313" key="41">
    <source>
        <dbReference type="EMBL" id="CAB3221540.1"/>
    </source>
</evidence>
<protein>
    <recommendedName>
        <fullName evidence="13">Alanine--glyoxylate aminotransferase 2, mitochondrial</fullName>
        <ecNumber evidence="28">2.6.1.18</ecNumber>
        <ecNumber evidence="12">2.6.1.40</ecNumber>
        <ecNumber evidence="5">2.6.1.44</ecNumber>
    </recommendedName>
    <alternativeName>
        <fullName evidence="14">(R)-3-amino-2-methylpropionate--pyruvate transaminase</fullName>
    </alternativeName>
    <alternativeName>
        <fullName evidence="16">Beta-ALAAT II</fullName>
    </alternativeName>
    <alternativeName>
        <fullName evidence="17">Beta-alanine-pyruvate aminotransferase</fullName>
    </alternativeName>
    <alternativeName>
        <fullName evidence="30">D-3-aminoisobutyrate-pyruvate aminotransferase</fullName>
    </alternativeName>
    <alternativeName>
        <fullName evidence="15">D-AIBAT</fullName>
    </alternativeName>
    <alternativeName>
        <fullName evidence="29">D-beta-aminoisobutyrate-pyruvate aminotransferase</fullName>
    </alternativeName>
</protein>
<evidence type="ECO:0000256" key="25">
    <source>
        <dbReference type="ARBA" id="ARBA00043798"/>
    </source>
</evidence>
<dbReference type="EMBL" id="CADEBC010000064">
    <property type="protein sequence ID" value="CAB3221540.1"/>
    <property type="molecule type" value="Genomic_DNA"/>
</dbReference>
<evidence type="ECO:0000256" key="21">
    <source>
        <dbReference type="ARBA" id="ARBA00043749"/>
    </source>
</evidence>
<evidence type="ECO:0000256" key="38">
    <source>
        <dbReference type="ARBA" id="ARBA00058068"/>
    </source>
</evidence>